<reference evidence="2 3" key="1">
    <citation type="submission" date="2019-02" db="EMBL/GenBank/DDBJ databases">
        <title>Deep-cultivation of Planctomycetes and their phenomic and genomic characterization uncovers novel biology.</title>
        <authorList>
            <person name="Wiegand S."/>
            <person name="Jogler M."/>
            <person name="Boedeker C."/>
            <person name="Pinto D."/>
            <person name="Vollmers J."/>
            <person name="Rivas-Marin E."/>
            <person name="Kohn T."/>
            <person name="Peeters S.H."/>
            <person name="Heuer A."/>
            <person name="Rast P."/>
            <person name="Oberbeckmann S."/>
            <person name="Bunk B."/>
            <person name="Jeske O."/>
            <person name="Meyerdierks A."/>
            <person name="Storesund J.E."/>
            <person name="Kallscheuer N."/>
            <person name="Luecker S."/>
            <person name="Lage O.M."/>
            <person name="Pohl T."/>
            <person name="Merkel B.J."/>
            <person name="Hornburger P."/>
            <person name="Mueller R.-W."/>
            <person name="Bruemmer F."/>
            <person name="Labrenz M."/>
            <person name="Spormann A.M."/>
            <person name="Op den Camp H."/>
            <person name="Overmann J."/>
            <person name="Amann R."/>
            <person name="Jetten M.S.M."/>
            <person name="Mascher T."/>
            <person name="Medema M.H."/>
            <person name="Devos D.P."/>
            <person name="Kaster A.-K."/>
            <person name="Ovreas L."/>
            <person name="Rohde M."/>
            <person name="Galperin M.Y."/>
            <person name="Jogler C."/>
        </authorList>
    </citation>
    <scope>NUCLEOTIDE SEQUENCE [LARGE SCALE GENOMIC DNA]</scope>
    <source>
        <strain evidence="2 3">Pan153</strain>
    </source>
</reference>
<dbReference type="InterPro" id="IPR045886">
    <property type="entry name" value="ThiF/MoeB/HesA"/>
</dbReference>
<proteinExistence type="predicted"/>
<evidence type="ECO:0000259" key="1">
    <source>
        <dbReference type="Pfam" id="PF00899"/>
    </source>
</evidence>
<dbReference type="AlphaFoldDB" id="A0A518FWR4"/>
<name>A0A518FWR4_9PLAN</name>
<dbReference type="Pfam" id="PF00899">
    <property type="entry name" value="ThiF"/>
    <property type="match status" value="1"/>
</dbReference>
<dbReference type="EMBL" id="CP036317">
    <property type="protein sequence ID" value="QDV20686.1"/>
    <property type="molecule type" value="Genomic_DNA"/>
</dbReference>
<dbReference type="GO" id="GO:0016779">
    <property type="term" value="F:nucleotidyltransferase activity"/>
    <property type="evidence" value="ECO:0007669"/>
    <property type="project" value="UniProtKB-KW"/>
</dbReference>
<dbReference type="EC" id="2.7.7.73" evidence="2"/>
<dbReference type="InterPro" id="IPR000594">
    <property type="entry name" value="ThiF_NAD_FAD-bd"/>
</dbReference>
<feature type="domain" description="THIF-type NAD/FAD binding fold" evidence="1">
    <location>
        <begin position="17"/>
        <end position="199"/>
    </location>
</feature>
<dbReference type="PANTHER" id="PTHR43267">
    <property type="entry name" value="TRNA THREONYLCARBAMOYLADENOSINE DEHYDRATASE"/>
    <property type="match status" value="1"/>
</dbReference>
<dbReference type="PANTHER" id="PTHR43267:SF3">
    <property type="entry name" value="THIF PROTEIN"/>
    <property type="match status" value="1"/>
</dbReference>
<dbReference type="Gene3D" id="3.40.50.720">
    <property type="entry name" value="NAD(P)-binding Rossmann-like Domain"/>
    <property type="match status" value="1"/>
</dbReference>
<dbReference type="CDD" id="cd01483">
    <property type="entry name" value="E1_enzyme_family"/>
    <property type="match status" value="1"/>
</dbReference>
<dbReference type="RefSeq" id="WP_145459019.1">
    <property type="nucleotide sequence ID" value="NZ_CP036317.1"/>
</dbReference>
<keyword evidence="2" id="KW-0548">Nucleotidyltransferase</keyword>
<dbReference type="GO" id="GO:0061504">
    <property type="term" value="P:cyclic threonylcarbamoyladenosine biosynthetic process"/>
    <property type="evidence" value="ECO:0007669"/>
    <property type="project" value="TreeGrafter"/>
</dbReference>
<sequence length="221" mass="24142">MNTALDRFESQSDLVPAEKLQSLTVSIIGVGAIGRQVALQLASLGVSRLQLVDFDRVEPTNITTQGYRVADLGLLKVEATAQVVGAVDPDVEVDAVNDRFRPGLATGEVVFCCVDSISSRSAIWRTLRDRCSFWCDGRMRGEVLRVLTAVDSSSREYYGTTLFSQAEAQTGVCTSRSTIYSAGIAAGLMLHQLTRWMRDMPLDHDLTLNLLAGELSLPEQE</sequence>
<organism evidence="2 3">
    <name type="scientific">Gimesia panareensis</name>
    <dbReference type="NCBI Taxonomy" id="2527978"/>
    <lineage>
        <taxon>Bacteria</taxon>
        <taxon>Pseudomonadati</taxon>
        <taxon>Planctomycetota</taxon>
        <taxon>Planctomycetia</taxon>
        <taxon>Planctomycetales</taxon>
        <taxon>Planctomycetaceae</taxon>
        <taxon>Gimesia</taxon>
    </lineage>
</organism>
<dbReference type="OrthoDB" id="258438at2"/>
<dbReference type="GO" id="GO:0061503">
    <property type="term" value="F:tRNA threonylcarbamoyladenosine dehydratase"/>
    <property type="evidence" value="ECO:0007669"/>
    <property type="project" value="TreeGrafter"/>
</dbReference>
<dbReference type="SUPFAM" id="SSF69572">
    <property type="entry name" value="Activating enzymes of the ubiquitin-like proteins"/>
    <property type="match status" value="1"/>
</dbReference>
<gene>
    <name evidence="2" type="primary">thiF_2</name>
    <name evidence="2" type="ORF">Pan153_53630</name>
</gene>
<evidence type="ECO:0000313" key="2">
    <source>
        <dbReference type="EMBL" id="QDV20686.1"/>
    </source>
</evidence>
<evidence type="ECO:0000313" key="3">
    <source>
        <dbReference type="Proteomes" id="UP000320839"/>
    </source>
</evidence>
<dbReference type="InterPro" id="IPR035985">
    <property type="entry name" value="Ubiquitin-activating_enz"/>
</dbReference>
<accession>A0A518FWR4</accession>
<dbReference type="GO" id="GO:0008641">
    <property type="term" value="F:ubiquitin-like modifier activating enzyme activity"/>
    <property type="evidence" value="ECO:0007669"/>
    <property type="project" value="InterPro"/>
</dbReference>
<keyword evidence="2" id="KW-0808">Transferase</keyword>
<protein>
    <submittedName>
        <fullName evidence="2">Sulfur carrier protein ThiS adenylyltransferase</fullName>
        <ecNumber evidence="2">2.7.7.73</ecNumber>
    </submittedName>
</protein>
<dbReference type="Proteomes" id="UP000320839">
    <property type="component" value="Chromosome"/>
</dbReference>